<gene>
    <name evidence="1" type="ORF">LMG19083_02857</name>
</gene>
<reference evidence="1 2" key="1">
    <citation type="submission" date="2023-07" db="EMBL/GenBank/DDBJ databases">
        <authorList>
            <person name="Peeters C."/>
        </authorList>
    </citation>
    <scope>NUCLEOTIDE SEQUENCE [LARGE SCALE GENOMIC DNA]</scope>
    <source>
        <strain evidence="1 2">LMG 19083</strain>
    </source>
</reference>
<sequence>MAPLLCGNYCNLAINVLPDERVLLGQLLQRGGLLRVFQTGNSGIFLRIRADRYRQ</sequence>
<evidence type="ECO:0000313" key="2">
    <source>
        <dbReference type="Proteomes" id="UP001189813"/>
    </source>
</evidence>
<evidence type="ECO:0000313" key="1">
    <source>
        <dbReference type="EMBL" id="CAJ0796375.1"/>
    </source>
</evidence>
<protein>
    <submittedName>
        <fullName evidence="1">Uncharacterized protein</fullName>
    </submittedName>
</protein>
<accession>A0ABN9J1K2</accession>
<organism evidence="1 2">
    <name type="scientific">Ralstonia psammae</name>
    <dbReference type="NCBI Taxonomy" id="3058598"/>
    <lineage>
        <taxon>Bacteria</taxon>
        <taxon>Pseudomonadati</taxon>
        <taxon>Pseudomonadota</taxon>
        <taxon>Betaproteobacteria</taxon>
        <taxon>Burkholderiales</taxon>
        <taxon>Burkholderiaceae</taxon>
        <taxon>Ralstonia</taxon>
    </lineage>
</organism>
<name>A0ABN9J1K2_9RALS</name>
<dbReference type="Proteomes" id="UP001189813">
    <property type="component" value="Unassembled WGS sequence"/>
</dbReference>
<comment type="caution">
    <text evidence="1">The sequence shown here is derived from an EMBL/GenBank/DDBJ whole genome shotgun (WGS) entry which is preliminary data.</text>
</comment>
<proteinExistence type="predicted"/>
<dbReference type="EMBL" id="CATZBU010000006">
    <property type="protein sequence ID" value="CAJ0796375.1"/>
    <property type="molecule type" value="Genomic_DNA"/>
</dbReference>
<keyword evidence="2" id="KW-1185">Reference proteome</keyword>